<dbReference type="Proteomes" id="UP000244016">
    <property type="component" value="Unassembled WGS sequence"/>
</dbReference>
<dbReference type="Pfam" id="PF02350">
    <property type="entry name" value="Epimerase_2"/>
    <property type="match status" value="1"/>
</dbReference>
<keyword evidence="1" id="KW-0413">Isomerase</keyword>
<dbReference type="SUPFAM" id="SSF53756">
    <property type="entry name" value="UDP-Glycosyltransferase/glycogen phosphorylase"/>
    <property type="match status" value="1"/>
</dbReference>
<accession>A0A2T5G4W6</accession>
<proteinExistence type="inferred from homology"/>
<evidence type="ECO:0000313" key="4">
    <source>
        <dbReference type="Proteomes" id="UP000244016"/>
    </source>
</evidence>
<gene>
    <name evidence="3" type="ORF">BLITH_0031</name>
</gene>
<protein>
    <submittedName>
        <fullName evidence="3">UDP-N-acetylglucosamine 2-epimerase</fullName>
    </submittedName>
</protein>
<dbReference type="AlphaFoldDB" id="A0A2T5G4W6"/>
<dbReference type="CDD" id="cd03786">
    <property type="entry name" value="GTB_UDP-GlcNAc_2-Epimerase"/>
    <property type="match status" value="1"/>
</dbReference>
<evidence type="ECO:0000256" key="1">
    <source>
        <dbReference type="RuleBase" id="RU003513"/>
    </source>
</evidence>
<dbReference type="Gene3D" id="3.40.50.2000">
    <property type="entry name" value="Glycogen Phosphorylase B"/>
    <property type="match status" value="2"/>
</dbReference>
<feature type="domain" description="UDP-N-acetylglucosamine 2-epimerase" evidence="2">
    <location>
        <begin position="28"/>
        <end position="381"/>
    </location>
</feature>
<dbReference type="PANTHER" id="PTHR43174">
    <property type="entry name" value="UDP-N-ACETYLGLUCOSAMINE 2-EPIMERASE"/>
    <property type="match status" value="1"/>
</dbReference>
<reference evidence="3 4" key="1">
    <citation type="submission" date="2017-08" db="EMBL/GenBank/DDBJ databases">
        <title>Burning lignite coal seam in the remote Altai Mountains harbors a hydrogen-driven thermophilic microbial community.</title>
        <authorList>
            <person name="Kadnikov V.V."/>
            <person name="Mardanov A.V."/>
            <person name="Ivasenko D."/>
            <person name="Beletsky A.V."/>
            <person name="Karnachuk O.V."/>
            <person name="Ravin N.V."/>
        </authorList>
    </citation>
    <scope>NUCLEOTIDE SEQUENCE [LARGE SCALE GENOMIC DNA]</scope>
    <source>
        <strain evidence="3">AL31</strain>
    </source>
</reference>
<organism evidence="3 4">
    <name type="scientific">Brockia lithotrophica</name>
    <dbReference type="NCBI Taxonomy" id="933949"/>
    <lineage>
        <taxon>Bacteria</taxon>
        <taxon>Bacillati</taxon>
        <taxon>Bacillota</taxon>
        <taxon>Bacilli</taxon>
        <taxon>Bacillales</taxon>
        <taxon>Bacillales Family X. Incertae Sedis</taxon>
        <taxon>Brockia</taxon>
    </lineage>
</organism>
<dbReference type="InterPro" id="IPR003331">
    <property type="entry name" value="UDP_GlcNAc_Epimerase_2_dom"/>
</dbReference>
<name>A0A2T5G4W6_9BACL</name>
<evidence type="ECO:0000259" key="2">
    <source>
        <dbReference type="Pfam" id="PF02350"/>
    </source>
</evidence>
<evidence type="ECO:0000313" key="3">
    <source>
        <dbReference type="EMBL" id="PTQ51205.1"/>
    </source>
</evidence>
<dbReference type="NCBIfam" id="TIGR00236">
    <property type="entry name" value="wecB"/>
    <property type="match status" value="1"/>
</dbReference>
<comment type="caution">
    <text evidence="3">The sequence shown here is derived from an EMBL/GenBank/DDBJ whole genome shotgun (WGS) entry which is preliminary data.</text>
</comment>
<sequence>MKILTVVGARPQFIKASVVSRELRRFGENVQEILVHTGQHFDPYMSDVFFRELELPRPDYHLGIGGGTHGQNTGRMVEAIEGVLFRERPDVVLVYGDTDSTLAGALAAAKLHIPVAHVEAGLRSFNRRMPEEINRVLTDHVSDLLFAPTEQAVENLRREGISGERVHLVGDVMYDAALWFAEGSRGRESLLASYALRPSAYALVTVHRAENTDHPERLLTIVRGFLRFAELMPVIWPVHPRTRKALETLSRQGALPQDVRRVIDGSFFAELDASGTVDRGNIRWIRPVGYGEMIVLERNARFIATDSGGVQKEAFFYRVPCATLREETEWTELVELGWNRLCPPLTVEGLYACLVEAYQSRGSEAFPYGKGDASHKVVRELLRRYG</sequence>
<comment type="similarity">
    <text evidence="1">Belongs to the UDP-N-acetylglucosamine 2-epimerase family.</text>
</comment>
<dbReference type="GO" id="GO:0016853">
    <property type="term" value="F:isomerase activity"/>
    <property type="evidence" value="ECO:0007669"/>
    <property type="project" value="UniProtKB-KW"/>
</dbReference>
<dbReference type="EMBL" id="PEBW01000006">
    <property type="protein sequence ID" value="PTQ51205.1"/>
    <property type="molecule type" value="Genomic_DNA"/>
</dbReference>
<dbReference type="PANTHER" id="PTHR43174:SF1">
    <property type="entry name" value="UDP-N-ACETYLGLUCOSAMINE 2-EPIMERASE"/>
    <property type="match status" value="1"/>
</dbReference>
<dbReference type="InterPro" id="IPR029767">
    <property type="entry name" value="WecB-like"/>
</dbReference>